<dbReference type="GO" id="GO:0004519">
    <property type="term" value="F:endonuclease activity"/>
    <property type="evidence" value="ECO:0007669"/>
    <property type="project" value="UniProtKB-KW"/>
</dbReference>
<dbReference type="Proteomes" id="UP001485476">
    <property type="component" value="Unassembled WGS sequence"/>
</dbReference>
<dbReference type="EMBL" id="JBEEEP010000021">
    <property type="protein sequence ID" value="MEQ6320595.1"/>
    <property type="molecule type" value="Genomic_DNA"/>
</dbReference>
<protein>
    <submittedName>
        <fullName evidence="2">HNH endonuclease</fullName>
    </submittedName>
</protein>
<dbReference type="RefSeq" id="WP_015288433.1">
    <property type="nucleotide sequence ID" value="NZ_JBEEEP010000021.1"/>
</dbReference>
<dbReference type="Pfam" id="PF01844">
    <property type="entry name" value="HNH"/>
    <property type="match status" value="1"/>
</dbReference>
<keyword evidence="3" id="KW-1185">Reference proteome</keyword>
<name>A0ABV1MEL2_9MYCO</name>
<dbReference type="InterPro" id="IPR003615">
    <property type="entry name" value="HNH_nuc"/>
</dbReference>
<sequence length="158" mass="16942">MKDTRAARRRPGQAAHDPRWRAISTQARRAQPWCDDCGSASDLTADHVIPKTVAPELVHCIENVAVRCRSCNSIRGNTGYTDDDAQRVLAALTATYRRHPTRTGRERIAAAERALLTWGGTPSKGDFSRAVKARGALHSLPAVLRSGSGGSATASGVL</sequence>
<dbReference type="CDD" id="cd00085">
    <property type="entry name" value="HNHc"/>
    <property type="match status" value="1"/>
</dbReference>
<dbReference type="InterPro" id="IPR002711">
    <property type="entry name" value="HNH"/>
</dbReference>
<keyword evidence="2" id="KW-0378">Hydrolase</keyword>
<evidence type="ECO:0000259" key="1">
    <source>
        <dbReference type="Pfam" id="PF01844"/>
    </source>
</evidence>
<dbReference type="Gene3D" id="1.10.30.50">
    <property type="match status" value="1"/>
</dbReference>
<organism evidence="2 3">
    <name type="scientific">Mycobacterium canetti</name>
    <dbReference type="NCBI Taxonomy" id="78331"/>
    <lineage>
        <taxon>Bacteria</taxon>
        <taxon>Bacillati</taxon>
        <taxon>Actinomycetota</taxon>
        <taxon>Actinomycetes</taxon>
        <taxon>Mycobacteriales</taxon>
        <taxon>Mycobacteriaceae</taxon>
        <taxon>Mycobacterium</taxon>
        <taxon>Mycobacterium tuberculosis complex</taxon>
    </lineage>
</organism>
<proteinExistence type="predicted"/>
<keyword evidence="2" id="KW-0255">Endonuclease</keyword>
<reference evidence="2 3" key="1">
    <citation type="submission" date="2024-05" db="EMBL/GenBank/DDBJ databases">
        <title>Whole genome sequences of Mycobacterium canettii strains associated with human tuberculosis in Canada.</title>
        <authorList>
            <person name="Islam M.R."/>
            <person name="Soualhine H."/>
        </authorList>
    </citation>
    <scope>NUCLEOTIDE SEQUENCE [LARGE SCALE GENOMIC DNA]</scope>
    <source>
        <strain evidence="2 3">1901080</strain>
    </source>
</reference>
<evidence type="ECO:0000313" key="2">
    <source>
        <dbReference type="EMBL" id="MEQ6320595.1"/>
    </source>
</evidence>
<accession>A0ABV1MEL2</accession>
<keyword evidence="2" id="KW-0540">Nuclease</keyword>
<gene>
    <name evidence="2" type="ORF">ABDZ14_09995</name>
</gene>
<comment type="caution">
    <text evidence="2">The sequence shown here is derived from an EMBL/GenBank/DDBJ whole genome shotgun (WGS) entry which is preliminary data.</text>
</comment>
<feature type="domain" description="HNH" evidence="1">
    <location>
        <begin position="34"/>
        <end position="77"/>
    </location>
</feature>
<evidence type="ECO:0000313" key="3">
    <source>
        <dbReference type="Proteomes" id="UP001485476"/>
    </source>
</evidence>